<reference evidence="4 6" key="1">
    <citation type="journal article" date="2015" name="Genome Announc.">
        <title>Draft Genome Sequences of Human-Pathogenic Escherichia coli O26:H11 Strains Carrying the stx2 Gene Only and Circulating in France.</title>
        <authorList>
            <person name="Delannoy S."/>
            <person name="Mariani-Kurkdjian P."/>
            <person name="Bonacorsi S."/>
            <person name="Liguori S."/>
            <person name="Ison S.A."/>
            <person name="Fach P."/>
        </authorList>
    </citation>
    <scope>NUCLEOTIDE SEQUENCE [LARGE SCALE GENOMIC DNA]</scope>
    <source>
        <strain evidence="4 6">34870</strain>
    </source>
</reference>
<dbReference type="InterPro" id="IPR008544">
    <property type="entry name" value="DUF826"/>
</dbReference>
<dbReference type="EMBL" id="DABFUC010000062">
    <property type="protein sequence ID" value="HAI8960976.1"/>
    <property type="molecule type" value="Genomic_DNA"/>
</dbReference>
<feature type="region of interest" description="Disordered" evidence="1">
    <location>
        <begin position="52"/>
        <end position="90"/>
    </location>
</feature>
<reference evidence="3" key="6">
    <citation type="submission" date="2020-04" db="EMBL/GenBank/DDBJ databases">
        <authorList>
            <consortium name="NCBI Pathogen Detection Project"/>
        </authorList>
    </citation>
    <scope>NUCLEOTIDE SEQUENCE</scope>
    <source>
        <strain evidence="3">TW14994</strain>
    </source>
</reference>
<dbReference type="Proteomes" id="UP000521994">
    <property type="component" value="Unassembled WGS sequence"/>
</dbReference>
<accession>A0A137CIK0</accession>
<evidence type="ECO:0000313" key="7">
    <source>
        <dbReference type="Proteomes" id="UP000255057"/>
    </source>
</evidence>
<dbReference type="EMBL" id="LDXE02000001">
    <property type="protein sequence ID" value="PBN77277.1"/>
    <property type="molecule type" value="Genomic_DNA"/>
</dbReference>
<organism evidence="2 8">
    <name type="scientific">Escherichia coli</name>
    <dbReference type="NCBI Taxonomy" id="562"/>
    <lineage>
        <taxon>Bacteria</taxon>
        <taxon>Pseudomonadati</taxon>
        <taxon>Pseudomonadota</taxon>
        <taxon>Gammaproteobacteria</taxon>
        <taxon>Enterobacterales</taxon>
        <taxon>Enterobacteriaceae</taxon>
        <taxon>Escherichia</taxon>
    </lineage>
</organism>
<reference evidence="4" key="2">
    <citation type="submission" date="2017-03" db="EMBL/GenBank/DDBJ databases">
        <title>The mobilome is the main driver of stx2-positive O26:H11 Escherichia coli strains evolution.</title>
        <authorList>
            <person name="Delannoy S."/>
            <person name="Mariani-Kurkdjian P."/>
            <person name="Webb H.E."/>
            <person name="Bonacorsi S."/>
            <person name="Fach P."/>
        </authorList>
    </citation>
    <scope>NUCLEOTIDE SEQUENCE</scope>
    <source>
        <strain evidence="4">34870</strain>
    </source>
</reference>
<dbReference type="Pfam" id="PF05696">
    <property type="entry name" value="DUF826"/>
    <property type="match status" value="1"/>
</dbReference>
<evidence type="ECO:0000313" key="4">
    <source>
        <dbReference type="EMBL" id="PBN77277.1"/>
    </source>
</evidence>
<protein>
    <submittedName>
        <fullName evidence="2">DUF826 domain-containing protein</fullName>
    </submittedName>
    <submittedName>
        <fullName evidence="5">Protein of uncharacterized function (DUF826)</fullName>
    </submittedName>
</protein>
<name>A0A137CIK0_ECOLX</name>
<evidence type="ECO:0000313" key="8">
    <source>
        <dbReference type="Proteomes" id="UP000521994"/>
    </source>
</evidence>
<evidence type="ECO:0000256" key="1">
    <source>
        <dbReference type="SAM" id="MobiDB-lite"/>
    </source>
</evidence>
<evidence type="ECO:0000313" key="6">
    <source>
        <dbReference type="Proteomes" id="UP000036331"/>
    </source>
</evidence>
<dbReference type="Proteomes" id="UP000842385">
    <property type="component" value="Unassembled WGS sequence"/>
</dbReference>
<dbReference type="EMBL" id="AASXRC010000054">
    <property type="protein sequence ID" value="EFI0215781.1"/>
    <property type="molecule type" value="Genomic_DNA"/>
</dbReference>
<gene>
    <name evidence="4" type="ORF">ABE91_002065</name>
    <name evidence="2" type="ORF">BG944_005082</name>
    <name evidence="3" type="ORF">HKA49_005292</name>
    <name evidence="5" type="ORF">NCTC8960_01865</name>
</gene>
<dbReference type="EMBL" id="UGFO01000006">
    <property type="protein sequence ID" value="STN11644.1"/>
    <property type="molecule type" value="Genomic_DNA"/>
</dbReference>
<evidence type="ECO:0000313" key="5">
    <source>
        <dbReference type="EMBL" id="STN11644.1"/>
    </source>
</evidence>
<reference evidence="3 9" key="3">
    <citation type="journal article" date="2018" name="Genome Biol.">
        <title>SKESA: strategic k-mer extension for scrupulous assemblies.</title>
        <authorList>
            <person name="Souvorov A."/>
            <person name="Agarwala R."/>
            <person name="Lipman D.J."/>
        </authorList>
    </citation>
    <scope>NUCLEOTIDE SEQUENCE [LARGE SCALE GENOMIC DNA]</scope>
    <source>
        <strain evidence="3 9">TW14994</strain>
    </source>
</reference>
<evidence type="ECO:0000313" key="2">
    <source>
        <dbReference type="EMBL" id="EFI0215781.1"/>
    </source>
</evidence>
<evidence type="ECO:0000313" key="9">
    <source>
        <dbReference type="Proteomes" id="UP000842385"/>
    </source>
</evidence>
<dbReference type="Proteomes" id="UP000036331">
    <property type="component" value="Unassembled WGS sequence"/>
</dbReference>
<evidence type="ECO:0000313" key="3">
    <source>
        <dbReference type="EMBL" id="HAI8960976.1"/>
    </source>
</evidence>
<sequence length="90" mass="9647">MSEITSLVTAEAVKEVLRSEEVLSALKQKLRQNLEARLDAEVDAILDELLGVQAEPPTEAGDTTAESGEVQPESPVADATEPQPESVMML</sequence>
<dbReference type="AlphaFoldDB" id="A0A137CIK0"/>
<reference evidence="2 8" key="5">
    <citation type="submission" date="2020-02" db="EMBL/GenBank/DDBJ databases">
        <authorList>
            <consortium name="PulseNet: The National Subtyping Network for Foodborne Disease Surveillance"/>
            <person name="Tarr C.L."/>
            <person name="Trees E."/>
            <person name="Katz L.S."/>
            <person name="Carleton-Romer H.A."/>
            <person name="Stroika S."/>
            <person name="Kucerova Z."/>
            <person name="Roache K.F."/>
            <person name="Sabol A.L."/>
            <person name="Besser J."/>
            <person name="Gerner-Smidt P."/>
        </authorList>
    </citation>
    <scope>NUCLEOTIDE SEQUENCE [LARGE SCALE GENOMIC DNA]</scope>
    <source>
        <strain evidence="2 8">2014C-3796</strain>
    </source>
</reference>
<dbReference type="Proteomes" id="UP000255057">
    <property type="component" value="Unassembled WGS sequence"/>
</dbReference>
<proteinExistence type="predicted"/>
<dbReference type="RefSeq" id="WP_001290221.1">
    <property type="nucleotide sequence ID" value="NZ_BGAX01000041.1"/>
</dbReference>
<reference evidence="5 7" key="4">
    <citation type="submission" date="2018-06" db="EMBL/GenBank/DDBJ databases">
        <authorList>
            <consortium name="Pathogen Informatics"/>
            <person name="Doyle S."/>
        </authorList>
    </citation>
    <scope>NUCLEOTIDE SEQUENCE [LARGE SCALE GENOMIC DNA]</scope>
    <source>
        <strain evidence="5 7">NCTC8960</strain>
    </source>
</reference>